<evidence type="ECO:0000256" key="1">
    <source>
        <dbReference type="SAM" id="MobiDB-lite"/>
    </source>
</evidence>
<reference evidence="2 3" key="1">
    <citation type="journal article" date="2013" name="Curr. Biol.">
        <title>The Genome of the Foraminiferan Reticulomyxa filosa.</title>
        <authorList>
            <person name="Glockner G."/>
            <person name="Hulsmann N."/>
            <person name="Schleicher M."/>
            <person name="Noegel A.A."/>
            <person name="Eichinger L."/>
            <person name="Gallinger C."/>
            <person name="Pawlowski J."/>
            <person name="Sierra R."/>
            <person name="Euteneuer U."/>
            <person name="Pillet L."/>
            <person name="Moustafa A."/>
            <person name="Platzer M."/>
            <person name="Groth M."/>
            <person name="Szafranski K."/>
            <person name="Schliwa M."/>
        </authorList>
    </citation>
    <scope>NUCLEOTIDE SEQUENCE [LARGE SCALE GENOMIC DNA]</scope>
</reference>
<organism evidence="2 3">
    <name type="scientific">Reticulomyxa filosa</name>
    <dbReference type="NCBI Taxonomy" id="46433"/>
    <lineage>
        <taxon>Eukaryota</taxon>
        <taxon>Sar</taxon>
        <taxon>Rhizaria</taxon>
        <taxon>Retaria</taxon>
        <taxon>Foraminifera</taxon>
        <taxon>Monothalamids</taxon>
        <taxon>Reticulomyxidae</taxon>
        <taxon>Reticulomyxa</taxon>
    </lineage>
</organism>
<evidence type="ECO:0000313" key="2">
    <source>
        <dbReference type="EMBL" id="ETO26542.1"/>
    </source>
</evidence>
<dbReference type="EMBL" id="ASPP01007796">
    <property type="protein sequence ID" value="ETO26542.1"/>
    <property type="molecule type" value="Genomic_DNA"/>
</dbReference>
<proteinExistence type="predicted"/>
<gene>
    <name evidence="2" type="ORF">RFI_10595</name>
</gene>
<feature type="region of interest" description="Disordered" evidence="1">
    <location>
        <begin position="77"/>
        <end position="97"/>
    </location>
</feature>
<name>X6NMC2_RETFI</name>
<feature type="region of interest" description="Disordered" evidence="1">
    <location>
        <begin position="271"/>
        <end position="329"/>
    </location>
</feature>
<evidence type="ECO:0000313" key="3">
    <source>
        <dbReference type="Proteomes" id="UP000023152"/>
    </source>
</evidence>
<feature type="compositionally biased region" description="Basic and acidic residues" evidence="1">
    <location>
        <begin position="295"/>
        <end position="307"/>
    </location>
</feature>
<dbReference type="Proteomes" id="UP000023152">
    <property type="component" value="Unassembled WGS sequence"/>
</dbReference>
<accession>X6NMC2</accession>
<keyword evidence="3" id="KW-1185">Reference proteome</keyword>
<dbReference type="AlphaFoldDB" id="X6NMC2"/>
<feature type="region of interest" description="Disordered" evidence="1">
    <location>
        <begin position="41"/>
        <end position="60"/>
    </location>
</feature>
<comment type="caution">
    <text evidence="2">The sequence shown here is derived from an EMBL/GenBank/DDBJ whole genome shotgun (WGS) entry which is preliminary data.</text>
</comment>
<feature type="compositionally biased region" description="Acidic residues" evidence="1">
    <location>
        <begin position="283"/>
        <end position="294"/>
    </location>
</feature>
<protein>
    <submittedName>
        <fullName evidence="2">Uncharacterized protein</fullName>
    </submittedName>
</protein>
<sequence>MCSKNNNGLFLSLLKIFLYCDEHHHLIRKYEKKEKYKPVTTESFEKTKANKPQTRCQTPRRDSNLVYSDKHLSFETKMRRSSLGKKRPLEDPTEPPSQKTKVEALFFSVQILRSIGNMQYLIFRPPKINNSDHLPIRVKKALSAAAKASNKNGKPVNLPVKKVNISIESLPQIVSEPEQKKKKGFNVPRIANPGLTSVHILLAGGKKKRKVSTNQQPKKKFSLLEKEKKALEKALNISVDQFSNAFNNISRQLGILKPKVVQSLHDPEAPDALILYSPQEEKDNMEEELMEAEDSDKTNDPGQEEKSPTSAQDNTEANDEKKLNKLKSKKKAKQQVHIVVGMRKKSAKKTFFFFLSFYTYKNLKSQPIKKKFLFVTSFFSNPNFKLFKQDMSC</sequence>